<sequence>TGNAHFCGGSLFSNRWVVSAAHCTQRTAGSTIAVVGAISRTTGGTAHSITRIVNHPSYNSNTLANDISLLQTVSNVATTSTVAPASLGSGFVGGGVTVIASGWGQTAHPGSAAANLQWVSLQTLTNADCRNRFGAGSGNANRVFDNTICTFTRSGQGTCMGDSGGPIASGNTVHGAVSWGIACARGFPDVYARISSHRGWISSMMKFVISLCLIALAVANPTPDATLDPEFLEWSGRIVGGSNAVAGQFRYQVSLRTTANFHFCGGIMFSNRWVLSAAHCTQRTAASTVAVFGAVSRTTGGTSHSVSRIVNHPSYNSGTLANDISLLETATAVATTANVAPAALASAFIGGGVTVTASGWGQTSHPGSAAPTLQWLNVQTLTNADCRSRFSAANAARVFDNTICTFTRTGEGMCMGDSGGPIATGNTVHGVVSWGIACARGSPDVFARVSSHRSWFVVSLCLIAFAVASPTRDATLNVEISGRIVGGSTASSGQFPYQVSLRTIENVHFCGATMFSTRWSVTAAQCMTLRNPANTIAVFGALTRLAGGTSHSVSRIVSHPAYNAANLANDIALVETATAVAITASVAPADLASAFVGGGIAVIASGWGQTAQISGSLSTTLQFLNTQTITNADCRSRFSVVNANRVFDNTVCTFTRDGQGVCMGDIGGPLANGNTVVGIISWGIPCATGSPDVYARISSHRTWISSVTG</sequence>
<dbReference type="EMBL" id="CVRI01000020">
    <property type="protein sequence ID" value="CRK90973.1"/>
    <property type="molecule type" value="Genomic_DNA"/>
</dbReference>
<dbReference type="GO" id="GO:0006508">
    <property type="term" value="P:proteolysis"/>
    <property type="evidence" value="ECO:0007669"/>
    <property type="project" value="UniProtKB-KW"/>
</dbReference>
<evidence type="ECO:0000313" key="10">
    <source>
        <dbReference type="EMBL" id="CRK90973.1"/>
    </source>
</evidence>
<dbReference type="SMART" id="SM00020">
    <property type="entry name" value="Tryp_SPc"/>
    <property type="match status" value="3"/>
</dbReference>
<keyword evidence="4 8" id="KW-0378">Hydrolase</keyword>
<dbReference type="PROSITE" id="PS00134">
    <property type="entry name" value="TRYPSIN_HIS"/>
    <property type="match status" value="2"/>
</dbReference>
<dbReference type="Pfam" id="PF00089">
    <property type="entry name" value="Trypsin"/>
    <property type="match status" value="3"/>
</dbReference>
<dbReference type="Proteomes" id="UP000183832">
    <property type="component" value="Unassembled WGS sequence"/>
</dbReference>
<dbReference type="PANTHER" id="PTHR24276:SF91">
    <property type="entry name" value="AT26814P-RELATED"/>
    <property type="match status" value="1"/>
</dbReference>
<evidence type="ECO:0000256" key="7">
    <source>
        <dbReference type="ARBA" id="ARBA00024195"/>
    </source>
</evidence>
<dbReference type="PROSITE" id="PS00135">
    <property type="entry name" value="TRYPSIN_SER"/>
    <property type="match status" value="2"/>
</dbReference>
<dbReference type="InterPro" id="IPR050430">
    <property type="entry name" value="Peptidase_S1"/>
</dbReference>
<dbReference type="STRING" id="568069.A0A1J1HSJ3"/>
<dbReference type="SUPFAM" id="SSF50494">
    <property type="entry name" value="Trypsin-like serine proteases"/>
    <property type="match status" value="3"/>
</dbReference>
<keyword evidence="3" id="KW-0222">Digestion</keyword>
<evidence type="ECO:0000256" key="6">
    <source>
        <dbReference type="ARBA" id="ARBA00023157"/>
    </source>
</evidence>
<reference evidence="10 11" key="1">
    <citation type="submission" date="2015-04" db="EMBL/GenBank/DDBJ databases">
        <authorList>
            <person name="Syromyatnikov M.Y."/>
            <person name="Popov V.N."/>
        </authorList>
    </citation>
    <scope>NUCLEOTIDE SEQUENCE [LARGE SCALE GENOMIC DNA]</scope>
</reference>
<organism evidence="10 11">
    <name type="scientific">Clunio marinus</name>
    <dbReference type="NCBI Taxonomy" id="568069"/>
    <lineage>
        <taxon>Eukaryota</taxon>
        <taxon>Metazoa</taxon>
        <taxon>Ecdysozoa</taxon>
        <taxon>Arthropoda</taxon>
        <taxon>Hexapoda</taxon>
        <taxon>Insecta</taxon>
        <taxon>Pterygota</taxon>
        <taxon>Neoptera</taxon>
        <taxon>Endopterygota</taxon>
        <taxon>Diptera</taxon>
        <taxon>Nematocera</taxon>
        <taxon>Chironomoidea</taxon>
        <taxon>Chironomidae</taxon>
        <taxon>Clunio</taxon>
    </lineage>
</organism>
<dbReference type="Gene3D" id="2.40.10.10">
    <property type="entry name" value="Trypsin-like serine proteases"/>
    <property type="match status" value="4"/>
</dbReference>
<dbReference type="CDD" id="cd00190">
    <property type="entry name" value="Tryp_SPc"/>
    <property type="match status" value="3"/>
</dbReference>
<dbReference type="InterPro" id="IPR033116">
    <property type="entry name" value="TRYPSIN_SER"/>
</dbReference>
<feature type="non-terminal residue" evidence="10">
    <location>
        <position position="1"/>
    </location>
</feature>
<accession>A0A1J1HSJ3</accession>
<keyword evidence="11" id="KW-1185">Reference proteome</keyword>
<dbReference type="InterPro" id="IPR018114">
    <property type="entry name" value="TRYPSIN_HIS"/>
</dbReference>
<feature type="domain" description="Peptidase S1" evidence="9">
    <location>
        <begin position="484"/>
        <end position="709"/>
    </location>
</feature>
<dbReference type="InterPro" id="IPR001254">
    <property type="entry name" value="Trypsin_dom"/>
</dbReference>
<dbReference type="PROSITE" id="PS50240">
    <property type="entry name" value="TRYPSIN_DOM"/>
    <property type="match status" value="3"/>
</dbReference>
<dbReference type="InterPro" id="IPR001314">
    <property type="entry name" value="Peptidase_S1A"/>
</dbReference>
<evidence type="ECO:0000313" key="11">
    <source>
        <dbReference type="Proteomes" id="UP000183832"/>
    </source>
</evidence>
<evidence type="ECO:0000259" key="9">
    <source>
        <dbReference type="PROSITE" id="PS50240"/>
    </source>
</evidence>
<dbReference type="FunFam" id="2.40.10.10:FF:000036">
    <property type="entry name" value="Trypsin beta"/>
    <property type="match status" value="3"/>
</dbReference>
<dbReference type="GO" id="GO:0004252">
    <property type="term" value="F:serine-type endopeptidase activity"/>
    <property type="evidence" value="ECO:0007669"/>
    <property type="project" value="InterPro"/>
</dbReference>
<evidence type="ECO:0000256" key="3">
    <source>
        <dbReference type="ARBA" id="ARBA00022757"/>
    </source>
</evidence>
<dbReference type="PANTHER" id="PTHR24276">
    <property type="entry name" value="POLYSERASE-RELATED"/>
    <property type="match status" value="1"/>
</dbReference>
<evidence type="ECO:0000256" key="8">
    <source>
        <dbReference type="RuleBase" id="RU363034"/>
    </source>
</evidence>
<evidence type="ECO:0000256" key="4">
    <source>
        <dbReference type="ARBA" id="ARBA00022801"/>
    </source>
</evidence>
<protein>
    <submittedName>
        <fullName evidence="10">CLUMA_CG004662, isoform A</fullName>
    </submittedName>
</protein>
<comment type="similarity">
    <text evidence="7">Belongs to the peptidase S1 family. CLIP subfamily.</text>
</comment>
<feature type="domain" description="Peptidase S1" evidence="9">
    <location>
        <begin position="1"/>
        <end position="206"/>
    </location>
</feature>
<dbReference type="InterPro" id="IPR009003">
    <property type="entry name" value="Peptidase_S1_PA"/>
</dbReference>
<dbReference type="InterPro" id="IPR043504">
    <property type="entry name" value="Peptidase_S1_PA_chymotrypsin"/>
</dbReference>
<evidence type="ECO:0000256" key="5">
    <source>
        <dbReference type="ARBA" id="ARBA00022825"/>
    </source>
</evidence>
<evidence type="ECO:0000256" key="1">
    <source>
        <dbReference type="ARBA" id="ARBA00004239"/>
    </source>
</evidence>
<dbReference type="AlphaFoldDB" id="A0A1J1HSJ3"/>
<dbReference type="PRINTS" id="PR00722">
    <property type="entry name" value="CHYMOTRYPSIN"/>
</dbReference>
<keyword evidence="2 8" id="KW-0645">Protease</keyword>
<proteinExistence type="inferred from homology"/>
<keyword evidence="5 8" id="KW-0720">Serine protease</keyword>
<evidence type="ECO:0000256" key="2">
    <source>
        <dbReference type="ARBA" id="ARBA00022670"/>
    </source>
</evidence>
<dbReference type="FunFam" id="2.40.10.10:FF:000068">
    <property type="entry name" value="transmembrane protease serine 2"/>
    <property type="match status" value="1"/>
</dbReference>
<name>A0A1J1HSJ3_9DIPT</name>
<dbReference type="GO" id="GO:0007586">
    <property type="term" value="P:digestion"/>
    <property type="evidence" value="ECO:0007669"/>
    <property type="project" value="UniProtKB-KW"/>
</dbReference>
<gene>
    <name evidence="10" type="primary">similar to Chymotrypsin-2</name>
    <name evidence="10" type="ORF">CLUMA_CG004662</name>
</gene>
<comment type="subcellular location">
    <subcellularLocation>
        <location evidence="1">Secreted</location>
        <location evidence="1">Extracellular space</location>
    </subcellularLocation>
</comment>
<keyword evidence="6" id="KW-1015">Disulfide bond</keyword>
<dbReference type="GO" id="GO:0005576">
    <property type="term" value="C:extracellular region"/>
    <property type="evidence" value="ECO:0007669"/>
    <property type="project" value="UniProtKB-SubCell"/>
</dbReference>
<dbReference type="OrthoDB" id="8440449at2759"/>
<feature type="domain" description="Peptidase S1" evidence="9">
    <location>
        <begin position="238"/>
        <end position="461"/>
    </location>
</feature>